<dbReference type="Proteomes" id="UP001212152">
    <property type="component" value="Unassembled WGS sequence"/>
</dbReference>
<protein>
    <submittedName>
        <fullName evidence="2">Uncharacterized protein</fullName>
    </submittedName>
</protein>
<proteinExistence type="predicted"/>
<reference evidence="2" key="1">
    <citation type="submission" date="2020-05" db="EMBL/GenBank/DDBJ databases">
        <title>Phylogenomic resolution of chytrid fungi.</title>
        <authorList>
            <person name="Stajich J.E."/>
            <person name="Amses K."/>
            <person name="Simmons R."/>
            <person name="Seto K."/>
            <person name="Myers J."/>
            <person name="Bonds A."/>
            <person name="Quandt C.A."/>
            <person name="Barry K."/>
            <person name="Liu P."/>
            <person name="Grigoriev I."/>
            <person name="Longcore J.E."/>
            <person name="James T.Y."/>
        </authorList>
    </citation>
    <scope>NUCLEOTIDE SEQUENCE</scope>
    <source>
        <strain evidence="2">JEL0379</strain>
    </source>
</reference>
<sequence length="254" mass="28895">MTKAARHKHETPTIRSAPLQHPSAVPSVHPNPSVGAPSRKTSLTSGCLRQSVPEALRELIEARQFAENEEVDDYDIYLASIFQQDPEAIREFRYHWFVKLAAELLYETKKTAASAQGGDSKEEPNGEQHGFNALQPGEDKLVSIALPNGHAPSKRLRLLQEYIKDNSSVLREGKRWTGERSFVKEITTYRAAQRGDLTRVIGVQPDITERTVVPLGFFDNHAQYDRYLDLLRPGQKEAEYYREELERLGKNVWL</sequence>
<feature type="region of interest" description="Disordered" evidence="1">
    <location>
        <begin position="115"/>
        <end position="134"/>
    </location>
</feature>
<name>A0AAD5TGH3_9FUNG</name>
<comment type="caution">
    <text evidence="2">The sequence shown here is derived from an EMBL/GenBank/DDBJ whole genome shotgun (WGS) entry which is preliminary data.</text>
</comment>
<evidence type="ECO:0000256" key="1">
    <source>
        <dbReference type="SAM" id="MobiDB-lite"/>
    </source>
</evidence>
<keyword evidence="3" id="KW-1185">Reference proteome</keyword>
<dbReference type="AlphaFoldDB" id="A0AAD5TGH3"/>
<evidence type="ECO:0000313" key="2">
    <source>
        <dbReference type="EMBL" id="KAJ3173908.1"/>
    </source>
</evidence>
<dbReference type="EMBL" id="JADGJQ010000068">
    <property type="protein sequence ID" value="KAJ3173908.1"/>
    <property type="molecule type" value="Genomic_DNA"/>
</dbReference>
<gene>
    <name evidence="2" type="ORF">HDU87_007318</name>
</gene>
<accession>A0AAD5TGH3</accession>
<evidence type="ECO:0000313" key="3">
    <source>
        <dbReference type="Proteomes" id="UP001212152"/>
    </source>
</evidence>
<organism evidence="2 3">
    <name type="scientific">Geranomyces variabilis</name>
    <dbReference type="NCBI Taxonomy" id="109894"/>
    <lineage>
        <taxon>Eukaryota</taxon>
        <taxon>Fungi</taxon>
        <taxon>Fungi incertae sedis</taxon>
        <taxon>Chytridiomycota</taxon>
        <taxon>Chytridiomycota incertae sedis</taxon>
        <taxon>Chytridiomycetes</taxon>
        <taxon>Spizellomycetales</taxon>
        <taxon>Powellomycetaceae</taxon>
        <taxon>Geranomyces</taxon>
    </lineage>
</organism>
<feature type="region of interest" description="Disordered" evidence="1">
    <location>
        <begin position="1"/>
        <end position="45"/>
    </location>
</feature>